<reference evidence="4 5" key="1">
    <citation type="journal article" date="2021" name="Nat. Plants">
        <title>The Taxus genome provides insights into paclitaxel biosynthesis.</title>
        <authorList>
            <person name="Xiong X."/>
            <person name="Gou J."/>
            <person name="Liao Q."/>
            <person name="Li Y."/>
            <person name="Zhou Q."/>
            <person name="Bi G."/>
            <person name="Li C."/>
            <person name="Du R."/>
            <person name="Wang X."/>
            <person name="Sun T."/>
            <person name="Guo L."/>
            <person name="Liang H."/>
            <person name="Lu P."/>
            <person name="Wu Y."/>
            <person name="Zhang Z."/>
            <person name="Ro D.K."/>
            <person name="Shang Y."/>
            <person name="Huang S."/>
            <person name="Yan J."/>
        </authorList>
    </citation>
    <scope>NUCLEOTIDE SEQUENCE [LARGE SCALE GENOMIC DNA]</scope>
    <source>
        <strain evidence="4">Ta-2019</strain>
    </source>
</reference>
<evidence type="ECO:0000259" key="3">
    <source>
        <dbReference type="PROSITE" id="PS50405"/>
    </source>
</evidence>
<dbReference type="Gene3D" id="3.40.30.10">
    <property type="entry name" value="Glutaredoxin"/>
    <property type="match status" value="1"/>
</dbReference>
<dbReference type="PANTHER" id="PTHR44328">
    <property type="entry name" value="GLUTATHIONE S-TRANSFERASE L1"/>
    <property type="match status" value="1"/>
</dbReference>
<feature type="transmembrane region" description="Helical" evidence="1">
    <location>
        <begin position="263"/>
        <end position="285"/>
    </location>
</feature>
<protein>
    <submittedName>
        <fullName evidence="4">Uncharacterized protein</fullName>
    </submittedName>
</protein>
<evidence type="ECO:0000313" key="4">
    <source>
        <dbReference type="EMBL" id="KAH9287839.1"/>
    </source>
</evidence>
<feature type="domain" description="GST N-terminal" evidence="2">
    <location>
        <begin position="15"/>
        <end position="95"/>
    </location>
</feature>
<dbReference type="InterPro" id="IPR044629">
    <property type="entry name" value="GSTL1/2/3"/>
</dbReference>
<sequence>LHLNSQSNPPAIFDGTTRLYISTICPYAQRVWIARNYKNLESIELIGIDLQDRPDWYKEKVYPTNKVPALEHNSKVIGESLDLLQYLDDYFEGPKLFPVDLVKKEVANQLLKYTDTLTTIGFPVLNKEENSLSEIQQEFGPVLDYLEDSLEKFADEGPFFLGQFGVVDIAYAPFIERFQTFFSSLRNFDITTSRPRLAKWAEEMDKIDAYTKTKLSPETNLEAYKWRINHISVIWIHKICDERIFIGSTKAMSIPCEDLHQEIVIWVGGFLGLSWVVFVEGAMVCNTLSGGSRKLEISLADIVVLESWIFLFVVLSRSRKDLTTLQVQRCWGKNPLGIAASIFPPSTGNHAGCERGQKHYRGTPFLLVAVAVGVAVAVAVAVGVGSVKNHTPHKALEHFTLEESWSNTKPKVSFFQVFEIHVWAFVPKKKRKALDKKRKPLTLVRYCEDMRAYHLLDHDTHEVIFQTHVQFDECFKPHDSSSFSMSTSTSLSHFKDPFFEEVDEEVIDVIKDHIPTDVDIIPKWDCTTISEATPFIQDLPPTRHHHAHFTGFGLLCQAVFEDS</sequence>
<feature type="transmembrane region" description="Helical" evidence="1">
    <location>
        <begin position="365"/>
        <end position="387"/>
    </location>
</feature>
<dbReference type="InterPro" id="IPR010987">
    <property type="entry name" value="Glutathione-S-Trfase_C-like"/>
</dbReference>
<evidence type="ECO:0000256" key="1">
    <source>
        <dbReference type="SAM" id="Phobius"/>
    </source>
</evidence>
<feature type="non-terminal residue" evidence="4">
    <location>
        <position position="563"/>
    </location>
</feature>
<dbReference type="EMBL" id="JAHRHJ020003813">
    <property type="protein sequence ID" value="KAH9287839.1"/>
    <property type="molecule type" value="Genomic_DNA"/>
</dbReference>
<feature type="domain" description="GST C-terminal" evidence="3">
    <location>
        <begin position="100"/>
        <end position="221"/>
    </location>
</feature>
<dbReference type="AlphaFoldDB" id="A0AA38C0U0"/>
<keyword evidence="1" id="KW-0812">Transmembrane</keyword>
<dbReference type="PANTHER" id="PTHR44328:SF16">
    <property type="entry name" value="PROTEIN IN2-1 HOMOLOG B"/>
    <property type="match status" value="1"/>
</dbReference>
<dbReference type="FunFam" id="3.40.30.10:FF:000091">
    <property type="entry name" value="Glutathione S-transferase L2, chloroplastic"/>
    <property type="match status" value="1"/>
</dbReference>
<name>A0AA38C0U0_TAXCH</name>
<accession>A0AA38C0U0</accession>
<dbReference type="Pfam" id="PF25597">
    <property type="entry name" value="SH3_retrovirus"/>
    <property type="match status" value="1"/>
</dbReference>
<dbReference type="GO" id="GO:0004364">
    <property type="term" value="F:glutathione transferase activity"/>
    <property type="evidence" value="ECO:0007669"/>
    <property type="project" value="InterPro"/>
</dbReference>
<dbReference type="SFLD" id="SFLDG00358">
    <property type="entry name" value="Main_(cytGST)"/>
    <property type="match status" value="1"/>
</dbReference>
<dbReference type="InterPro" id="IPR040079">
    <property type="entry name" value="Glutathione_S-Trfase"/>
</dbReference>
<dbReference type="InterPro" id="IPR036282">
    <property type="entry name" value="Glutathione-S-Trfase_C_sf"/>
</dbReference>
<dbReference type="SFLD" id="SFLDS00019">
    <property type="entry name" value="Glutathione_Transferase_(cytos"/>
    <property type="match status" value="1"/>
</dbReference>
<dbReference type="Gene3D" id="1.20.1050.10">
    <property type="match status" value="1"/>
</dbReference>
<keyword evidence="1" id="KW-0472">Membrane</keyword>
<dbReference type="SUPFAM" id="SSF52833">
    <property type="entry name" value="Thioredoxin-like"/>
    <property type="match status" value="1"/>
</dbReference>
<dbReference type="InterPro" id="IPR036249">
    <property type="entry name" value="Thioredoxin-like_sf"/>
</dbReference>
<keyword evidence="1" id="KW-1133">Transmembrane helix</keyword>
<dbReference type="SUPFAM" id="SSF47616">
    <property type="entry name" value="GST C-terminal domain-like"/>
    <property type="match status" value="1"/>
</dbReference>
<evidence type="ECO:0000259" key="2">
    <source>
        <dbReference type="PROSITE" id="PS50404"/>
    </source>
</evidence>
<dbReference type="InterPro" id="IPR004045">
    <property type="entry name" value="Glutathione_S-Trfase_N"/>
</dbReference>
<comment type="caution">
    <text evidence="4">The sequence shown here is derived from an EMBL/GenBank/DDBJ whole genome shotgun (WGS) entry which is preliminary data.</text>
</comment>
<evidence type="ECO:0000313" key="5">
    <source>
        <dbReference type="Proteomes" id="UP000824469"/>
    </source>
</evidence>
<dbReference type="InterPro" id="IPR057670">
    <property type="entry name" value="SH3_retrovirus"/>
</dbReference>
<dbReference type="PROSITE" id="PS50405">
    <property type="entry name" value="GST_CTER"/>
    <property type="match status" value="1"/>
</dbReference>
<dbReference type="Proteomes" id="UP000824469">
    <property type="component" value="Unassembled WGS sequence"/>
</dbReference>
<organism evidence="4 5">
    <name type="scientific">Taxus chinensis</name>
    <name type="common">Chinese yew</name>
    <name type="synonym">Taxus wallichiana var. chinensis</name>
    <dbReference type="NCBI Taxonomy" id="29808"/>
    <lineage>
        <taxon>Eukaryota</taxon>
        <taxon>Viridiplantae</taxon>
        <taxon>Streptophyta</taxon>
        <taxon>Embryophyta</taxon>
        <taxon>Tracheophyta</taxon>
        <taxon>Spermatophyta</taxon>
        <taxon>Pinopsida</taxon>
        <taxon>Pinidae</taxon>
        <taxon>Conifers II</taxon>
        <taxon>Cupressales</taxon>
        <taxon>Taxaceae</taxon>
        <taxon>Taxus</taxon>
    </lineage>
</organism>
<keyword evidence="5" id="KW-1185">Reference proteome</keyword>
<gene>
    <name evidence="4" type="ORF">KI387_031956</name>
</gene>
<dbReference type="Pfam" id="PF13410">
    <property type="entry name" value="GST_C_2"/>
    <property type="match status" value="1"/>
</dbReference>
<dbReference type="PROSITE" id="PS50404">
    <property type="entry name" value="GST_NTER"/>
    <property type="match status" value="1"/>
</dbReference>
<dbReference type="Pfam" id="PF13417">
    <property type="entry name" value="GST_N_3"/>
    <property type="match status" value="1"/>
</dbReference>
<proteinExistence type="predicted"/>